<dbReference type="Pfam" id="PF06293">
    <property type="entry name" value="Kdo"/>
    <property type="match status" value="1"/>
</dbReference>
<dbReference type="InterPro" id="IPR011009">
    <property type="entry name" value="Kinase-like_dom_sf"/>
</dbReference>
<dbReference type="SUPFAM" id="SSF56112">
    <property type="entry name" value="Protein kinase-like (PK-like)"/>
    <property type="match status" value="1"/>
</dbReference>
<sequence length="233" mass="26561">MTAALHSPAPGLFEQWWQQQGEWVEEPNSRRGGTSGVQRIRNNEGSLLYAKRQVGHIYHSVLHPFGRPTVLRELNALKHFSRLGINVPQVVYCGAERDADHTWRALLVTAELKGFIEIDQWHAAGGRERHGEAFHQKVMQAVGAMIARMNNARWQHNCLYSKHVFIRVEGEGAAATFDVGMLDLEKSRRRLTRKQAARHDLRQLRRHSSWSEADWQQVIYGHSTAFGSAIKGL</sequence>
<dbReference type="EMBL" id="BSFN01000005">
    <property type="protein sequence ID" value="GLK89137.1"/>
    <property type="molecule type" value="Genomic_DNA"/>
</dbReference>
<gene>
    <name evidence="1" type="ORF">GCM10017655_21990</name>
</gene>
<evidence type="ECO:0000313" key="1">
    <source>
        <dbReference type="EMBL" id="GLK89137.1"/>
    </source>
</evidence>
<protein>
    <submittedName>
        <fullName evidence="1">LPS kinase</fullName>
    </submittedName>
</protein>
<dbReference type="GO" id="GO:0016301">
    <property type="term" value="F:kinase activity"/>
    <property type="evidence" value="ECO:0007669"/>
    <property type="project" value="UniProtKB-KW"/>
</dbReference>
<name>A0A9W6K5B2_9PSED</name>
<keyword evidence="1" id="KW-0808">Transferase</keyword>
<accession>A0A9W6K5B2</accession>
<dbReference type="AlphaFoldDB" id="A0A9W6K5B2"/>
<dbReference type="Proteomes" id="UP001143328">
    <property type="component" value="Unassembled WGS sequence"/>
</dbReference>
<organism evidence="1 2">
    <name type="scientific">Pseudomonas turukhanskensis</name>
    <dbReference type="NCBI Taxonomy" id="1806536"/>
    <lineage>
        <taxon>Bacteria</taxon>
        <taxon>Pseudomonadati</taxon>
        <taxon>Pseudomonadota</taxon>
        <taxon>Gammaproteobacteria</taxon>
        <taxon>Pseudomonadales</taxon>
        <taxon>Pseudomonadaceae</taxon>
        <taxon>Pseudomonas</taxon>
    </lineage>
</organism>
<proteinExistence type="predicted"/>
<evidence type="ECO:0000313" key="2">
    <source>
        <dbReference type="Proteomes" id="UP001143328"/>
    </source>
</evidence>
<dbReference type="InterPro" id="IPR027023">
    <property type="entry name" value="Put_LipoPS_kinase_InaA"/>
</dbReference>
<reference evidence="1" key="1">
    <citation type="journal article" date="2014" name="Int. J. Syst. Evol. Microbiol.">
        <title>Complete genome sequence of Corynebacterium casei LMG S-19264T (=DSM 44701T), isolated from a smear-ripened cheese.</title>
        <authorList>
            <consortium name="US DOE Joint Genome Institute (JGI-PGF)"/>
            <person name="Walter F."/>
            <person name="Albersmeier A."/>
            <person name="Kalinowski J."/>
            <person name="Ruckert C."/>
        </authorList>
    </citation>
    <scope>NUCLEOTIDE SEQUENCE</scope>
    <source>
        <strain evidence="1">VKM B-2935</strain>
    </source>
</reference>
<keyword evidence="1" id="KW-0418">Kinase</keyword>
<keyword evidence="2" id="KW-1185">Reference proteome</keyword>
<dbReference type="RefSeq" id="WP_271195341.1">
    <property type="nucleotide sequence ID" value="NZ_BSFN01000005.1"/>
</dbReference>
<reference evidence="1" key="2">
    <citation type="submission" date="2023-01" db="EMBL/GenBank/DDBJ databases">
        <authorList>
            <person name="Sun Q."/>
            <person name="Evtushenko L."/>
        </authorList>
    </citation>
    <scope>NUCLEOTIDE SEQUENCE</scope>
    <source>
        <strain evidence="1">VKM B-2935</strain>
    </source>
</reference>
<dbReference type="PIRSF" id="PIRSF026326">
    <property type="entry name" value="InaA"/>
    <property type="match status" value="1"/>
</dbReference>
<comment type="caution">
    <text evidence="1">The sequence shown here is derived from an EMBL/GenBank/DDBJ whole genome shotgun (WGS) entry which is preliminary data.</text>
</comment>